<dbReference type="GO" id="GO:0034476">
    <property type="term" value="P:U5 snRNA 3'-end processing"/>
    <property type="evidence" value="ECO:0007669"/>
    <property type="project" value="EnsemblFungi"/>
</dbReference>
<keyword evidence="2" id="KW-0540">Nuclease</keyword>
<dbReference type="OrthoDB" id="270189at2759"/>
<dbReference type="PANTHER" id="PTHR11046">
    <property type="entry name" value="OLIGORIBONUCLEASE, MITOCHONDRIAL"/>
    <property type="match status" value="1"/>
</dbReference>
<dbReference type="InterPro" id="IPR036397">
    <property type="entry name" value="RNaseH_sf"/>
</dbReference>
<evidence type="ECO:0000256" key="2">
    <source>
        <dbReference type="ARBA" id="ARBA00022722"/>
    </source>
</evidence>
<gene>
    <name evidence="6" type="ORF">PICST_57408</name>
</gene>
<dbReference type="CDD" id="cd06135">
    <property type="entry name" value="Orn"/>
    <property type="match status" value="1"/>
</dbReference>
<dbReference type="RefSeq" id="XP_001383918.2">
    <property type="nucleotide sequence ID" value="XM_001383881.1"/>
</dbReference>
<dbReference type="FunFam" id="3.30.420.10:FF:000003">
    <property type="entry name" value="Oligoribonuclease"/>
    <property type="match status" value="1"/>
</dbReference>
<dbReference type="InterPro" id="IPR012337">
    <property type="entry name" value="RNaseH-like_sf"/>
</dbReference>
<dbReference type="EMBL" id="CP000497">
    <property type="protein sequence ID" value="ABN65889.2"/>
    <property type="molecule type" value="Genomic_DNA"/>
</dbReference>
<dbReference type="Gene3D" id="3.30.420.10">
    <property type="entry name" value="Ribonuclease H-like superfamily/Ribonuclease H"/>
    <property type="match status" value="1"/>
</dbReference>
<dbReference type="Pfam" id="PF00929">
    <property type="entry name" value="RNase_T"/>
    <property type="match status" value="1"/>
</dbReference>
<dbReference type="SMART" id="SM00479">
    <property type="entry name" value="EXOIII"/>
    <property type="match status" value="1"/>
</dbReference>
<dbReference type="InterPro" id="IPR022894">
    <property type="entry name" value="Oligoribonuclease"/>
</dbReference>
<dbReference type="GO" id="GO:0034475">
    <property type="term" value="P:U4 snRNA 3'-end processing"/>
    <property type="evidence" value="ECO:0007669"/>
    <property type="project" value="EnsemblFungi"/>
</dbReference>
<dbReference type="GO" id="GO:0000175">
    <property type="term" value="F:3'-5'-RNA exonuclease activity"/>
    <property type="evidence" value="ECO:0007669"/>
    <property type="project" value="EnsemblFungi"/>
</dbReference>
<comment type="similarity">
    <text evidence="1">Belongs to the oligoribonuclease family.</text>
</comment>
<dbReference type="STRING" id="322104.A3LSE6"/>
<sequence length="211" mass="24549">MQALLRKTKKVDNPLVWIDCEMTGLDVFGDDHIIEVCCIITDGDLNVVDEEGYESTVYYSKERLDSMGEWCVSQHNSSGLVAKILDHPEQTLERVQQELLSYIVKYIPQSRVGILAGNSIHMDKIFLMKDMPRVTDHLHYRLVDVSTIMEFGRRHNPELMKCCPKKTGLHTAKSDILESLAQLKWYRDYYFKNKQETKDVVQAFQEEKMNE</sequence>
<evidence type="ECO:0000256" key="3">
    <source>
        <dbReference type="ARBA" id="ARBA00022801"/>
    </source>
</evidence>
<organism evidence="6 7">
    <name type="scientific">Scheffersomyces stipitis (strain ATCC 58785 / CBS 6054 / NBRC 10063 / NRRL Y-11545)</name>
    <name type="common">Yeast</name>
    <name type="synonym">Pichia stipitis</name>
    <dbReference type="NCBI Taxonomy" id="322104"/>
    <lineage>
        <taxon>Eukaryota</taxon>
        <taxon>Fungi</taxon>
        <taxon>Dikarya</taxon>
        <taxon>Ascomycota</taxon>
        <taxon>Saccharomycotina</taxon>
        <taxon>Pichiomycetes</taxon>
        <taxon>Debaryomycetaceae</taxon>
        <taxon>Scheffersomyces</taxon>
    </lineage>
</organism>
<evidence type="ECO:0000256" key="4">
    <source>
        <dbReference type="ARBA" id="ARBA00022839"/>
    </source>
</evidence>
<evidence type="ECO:0000256" key="1">
    <source>
        <dbReference type="ARBA" id="ARBA00009921"/>
    </source>
</evidence>
<name>A3LSE6_PICST</name>
<dbReference type="PANTHER" id="PTHR11046:SF0">
    <property type="entry name" value="OLIGORIBONUCLEASE, MITOCHONDRIAL"/>
    <property type="match status" value="1"/>
</dbReference>
<dbReference type="GO" id="GO:0005739">
    <property type="term" value="C:mitochondrion"/>
    <property type="evidence" value="ECO:0007669"/>
    <property type="project" value="EnsemblFungi"/>
</dbReference>
<dbReference type="SUPFAM" id="SSF53098">
    <property type="entry name" value="Ribonuclease H-like"/>
    <property type="match status" value="1"/>
</dbReference>
<keyword evidence="7" id="KW-1185">Reference proteome</keyword>
<dbReference type="Proteomes" id="UP000002258">
    <property type="component" value="Chromosome 3"/>
</dbReference>
<dbReference type="GO" id="GO:0000467">
    <property type="term" value="P:exonucleolytic trimming to generate mature 3'-end of 5.8S rRNA from tricistronic rRNA transcript (SSU-rRNA, 5.8S rRNA, LSU-rRNA)"/>
    <property type="evidence" value="ECO:0007669"/>
    <property type="project" value="EnsemblFungi"/>
</dbReference>
<dbReference type="GO" id="GO:0003676">
    <property type="term" value="F:nucleic acid binding"/>
    <property type="evidence" value="ECO:0007669"/>
    <property type="project" value="InterPro"/>
</dbReference>
<dbReference type="InParanoid" id="A3LSE6"/>
<dbReference type="NCBIfam" id="NF003765">
    <property type="entry name" value="PRK05359.1"/>
    <property type="match status" value="1"/>
</dbReference>
<dbReference type="FunCoup" id="A3LSE6">
    <property type="interactions" value="781"/>
</dbReference>
<dbReference type="AlphaFoldDB" id="A3LSE6"/>
<keyword evidence="3" id="KW-0378">Hydrolase</keyword>
<evidence type="ECO:0000259" key="5">
    <source>
        <dbReference type="SMART" id="SM00479"/>
    </source>
</evidence>
<feature type="non-terminal residue" evidence="6">
    <location>
        <position position="211"/>
    </location>
</feature>
<dbReference type="KEGG" id="pic:PICST_57408"/>
<feature type="domain" description="Exonuclease" evidence="5">
    <location>
        <begin position="14"/>
        <end position="192"/>
    </location>
</feature>
<dbReference type="OMA" id="AFFHYRN"/>
<evidence type="ECO:0000313" key="7">
    <source>
        <dbReference type="Proteomes" id="UP000002258"/>
    </source>
</evidence>
<accession>A3LSE6</accession>
<dbReference type="HOGENOM" id="CLU_064761_3_1_1"/>
<dbReference type="eggNOG" id="KOG3242">
    <property type="taxonomic scope" value="Eukaryota"/>
</dbReference>
<keyword evidence="4" id="KW-0269">Exonuclease</keyword>
<dbReference type="InterPro" id="IPR013520">
    <property type="entry name" value="Ribonucl_H"/>
</dbReference>
<evidence type="ECO:0000313" key="6">
    <source>
        <dbReference type="EMBL" id="ABN65889.2"/>
    </source>
</evidence>
<proteinExistence type="inferred from homology"/>
<protein>
    <recommendedName>
        <fullName evidence="5">Exonuclease domain-containing protein</fullName>
    </recommendedName>
</protein>
<reference evidence="6 7" key="1">
    <citation type="journal article" date="2007" name="Nat. Biotechnol.">
        <title>Genome sequence of the lignocellulose-bioconverting and xylose-fermenting yeast Pichia stipitis.</title>
        <authorList>
            <person name="Jeffries T.W."/>
            <person name="Grigoriev I.V."/>
            <person name="Grimwood J."/>
            <person name="Laplaza J.M."/>
            <person name="Aerts A."/>
            <person name="Salamov A."/>
            <person name="Schmutz J."/>
            <person name="Lindquist E."/>
            <person name="Dehal P."/>
            <person name="Shapiro H."/>
            <person name="Jin Y.S."/>
            <person name="Passoth V."/>
            <person name="Richardson P.M."/>
        </authorList>
    </citation>
    <scope>NUCLEOTIDE SEQUENCE [LARGE SCALE GENOMIC DNA]</scope>
    <source>
        <strain evidence="7">ATCC 58785 / CBS 6054 / NBRC 10063 / NRRL Y-11545</strain>
    </source>
</reference>
<dbReference type="GeneID" id="4837945"/>